<dbReference type="CDD" id="cd07326">
    <property type="entry name" value="M56_BlaR1_MecR1_like"/>
    <property type="match status" value="1"/>
</dbReference>
<keyword evidence="5 6" id="KW-0482">Metalloprotease</keyword>
<dbReference type="PANTHER" id="PTHR34978">
    <property type="entry name" value="POSSIBLE SENSOR-TRANSDUCER PROTEIN BLAR"/>
    <property type="match status" value="1"/>
</dbReference>
<reference evidence="9 10" key="1">
    <citation type="journal article" date="2019" name="Emerg. Microbes Infect.">
        <title>Comprehensive subspecies identification of 175 nontuberculous mycobacteria species based on 7547 genomic profiles.</title>
        <authorList>
            <person name="Matsumoto Y."/>
            <person name="Kinjo T."/>
            <person name="Motooka D."/>
            <person name="Nabeya D."/>
            <person name="Jung N."/>
            <person name="Uechi K."/>
            <person name="Horii T."/>
            <person name="Iida T."/>
            <person name="Fujita J."/>
            <person name="Nakamura S."/>
        </authorList>
    </citation>
    <scope>NUCLEOTIDE SEQUENCE [LARGE SCALE GENOMIC DNA]</scope>
    <source>
        <strain evidence="9 10">JCM 12688</strain>
    </source>
</reference>
<dbReference type="KEGG" id="mgad:MGAD_37630"/>
<dbReference type="AlphaFoldDB" id="A0A7I7WU71"/>
<evidence type="ECO:0000313" key="9">
    <source>
        <dbReference type="EMBL" id="BBZ19428.1"/>
    </source>
</evidence>
<dbReference type="InterPro" id="IPR052173">
    <property type="entry name" value="Beta-lactam_resp_regulator"/>
</dbReference>
<feature type="transmembrane region" description="Helical" evidence="7">
    <location>
        <begin position="90"/>
        <end position="109"/>
    </location>
</feature>
<accession>A0A7I7WU71</accession>
<dbReference type="Proteomes" id="UP000466187">
    <property type="component" value="Chromosome"/>
</dbReference>
<name>A0A7I7WU71_MYCGU</name>
<dbReference type="Gene3D" id="3.30.2010.10">
    <property type="entry name" value="Metalloproteases ('zincins'), catalytic domain"/>
    <property type="match status" value="1"/>
</dbReference>
<dbReference type="RefSeq" id="WP_163688402.1">
    <property type="nucleotide sequence ID" value="NZ_AP022608.1"/>
</dbReference>
<keyword evidence="7" id="KW-1133">Transmembrane helix</keyword>
<evidence type="ECO:0000256" key="6">
    <source>
        <dbReference type="RuleBase" id="RU003983"/>
    </source>
</evidence>
<evidence type="ECO:0000256" key="7">
    <source>
        <dbReference type="SAM" id="Phobius"/>
    </source>
</evidence>
<comment type="similarity">
    <text evidence="6">Belongs to the peptidase M48 family.</text>
</comment>
<evidence type="ECO:0000259" key="8">
    <source>
        <dbReference type="Pfam" id="PF01435"/>
    </source>
</evidence>
<dbReference type="GO" id="GO:0046872">
    <property type="term" value="F:metal ion binding"/>
    <property type="evidence" value="ECO:0007669"/>
    <property type="project" value="UniProtKB-KW"/>
</dbReference>
<dbReference type="GO" id="GO:0004222">
    <property type="term" value="F:metalloendopeptidase activity"/>
    <property type="evidence" value="ECO:0007669"/>
    <property type="project" value="InterPro"/>
</dbReference>
<dbReference type="GO" id="GO:0006508">
    <property type="term" value="P:proteolysis"/>
    <property type="evidence" value="ECO:0007669"/>
    <property type="project" value="UniProtKB-KW"/>
</dbReference>
<evidence type="ECO:0000313" key="10">
    <source>
        <dbReference type="Proteomes" id="UP000466187"/>
    </source>
</evidence>
<protein>
    <recommendedName>
        <fullName evidence="8">Peptidase M48 domain-containing protein</fullName>
    </recommendedName>
</protein>
<feature type="transmembrane region" description="Helical" evidence="7">
    <location>
        <begin position="236"/>
        <end position="262"/>
    </location>
</feature>
<keyword evidence="7" id="KW-0472">Membrane</keyword>
<evidence type="ECO:0000256" key="3">
    <source>
        <dbReference type="ARBA" id="ARBA00022801"/>
    </source>
</evidence>
<dbReference type="PANTHER" id="PTHR34978:SF3">
    <property type="entry name" value="SLR0241 PROTEIN"/>
    <property type="match status" value="1"/>
</dbReference>
<evidence type="ECO:0000256" key="1">
    <source>
        <dbReference type="ARBA" id="ARBA00022670"/>
    </source>
</evidence>
<evidence type="ECO:0000256" key="2">
    <source>
        <dbReference type="ARBA" id="ARBA00022723"/>
    </source>
</evidence>
<dbReference type="Pfam" id="PF01435">
    <property type="entry name" value="Peptidase_M48"/>
    <property type="match status" value="1"/>
</dbReference>
<keyword evidence="1 6" id="KW-0645">Protease</keyword>
<organism evidence="9 10">
    <name type="scientific">Mycolicibacterium gadium</name>
    <name type="common">Mycobacterium gadium</name>
    <dbReference type="NCBI Taxonomy" id="1794"/>
    <lineage>
        <taxon>Bacteria</taxon>
        <taxon>Bacillati</taxon>
        <taxon>Actinomycetota</taxon>
        <taxon>Actinomycetes</taxon>
        <taxon>Mycobacteriales</taxon>
        <taxon>Mycobacteriaceae</taxon>
        <taxon>Mycolicibacterium</taxon>
    </lineage>
</organism>
<dbReference type="InterPro" id="IPR001915">
    <property type="entry name" value="Peptidase_M48"/>
</dbReference>
<keyword evidence="4 6" id="KW-0862">Zinc</keyword>
<gene>
    <name evidence="9" type="ORF">MGAD_37630</name>
</gene>
<feature type="transmembrane region" description="Helical" evidence="7">
    <location>
        <begin position="39"/>
        <end position="58"/>
    </location>
</feature>
<comment type="cofactor">
    <cofactor evidence="6">
        <name>Zn(2+)</name>
        <dbReference type="ChEBI" id="CHEBI:29105"/>
    </cofactor>
    <text evidence="6">Binds 1 zinc ion per subunit.</text>
</comment>
<feature type="transmembrane region" description="Helical" evidence="7">
    <location>
        <begin position="282"/>
        <end position="302"/>
    </location>
</feature>
<evidence type="ECO:0000256" key="4">
    <source>
        <dbReference type="ARBA" id="ARBA00022833"/>
    </source>
</evidence>
<keyword evidence="7" id="KW-0812">Transmembrane</keyword>
<sequence length="304" mass="31578">MTVAILLLVYAALVTWVSPPLLSRLTCRGVSPRLGVAAWLSAITGALLAWAAAVTILVAAGVQGLSNSSAMMFCLKLVGLPAAAPSPLSMAALIVIGLVASAVVTVKVTRAVRGLRLHSREHAHTARVVGVPTDRPDVFVVAADRPAAYCVVGRPHAIVVTSAAVETLDEAQLAAVLAHEDAHLSGHHHHLLMVLRALASSLPLLPLFTRGAAQVADLLEMRADDSAARRHGTRPLIAGMIMLAGSASSPVAGMAVAANAVIARVTRLMDPAQRGTRWAHRLLVSATISAIVTAPVVVNMLCHH</sequence>
<feature type="domain" description="Peptidase M48" evidence="8">
    <location>
        <begin position="122"/>
        <end position="216"/>
    </location>
</feature>
<dbReference type="EMBL" id="AP022608">
    <property type="protein sequence ID" value="BBZ19428.1"/>
    <property type="molecule type" value="Genomic_DNA"/>
</dbReference>
<keyword evidence="3 6" id="KW-0378">Hydrolase</keyword>
<proteinExistence type="inferred from homology"/>
<evidence type="ECO:0000256" key="5">
    <source>
        <dbReference type="ARBA" id="ARBA00023049"/>
    </source>
</evidence>
<keyword evidence="2" id="KW-0479">Metal-binding</keyword>